<evidence type="ECO:0000256" key="1">
    <source>
        <dbReference type="ARBA" id="ARBA00004141"/>
    </source>
</evidence>
<proteinExistence type="predicted"/>
<dbReference type="STRING" id="686340.Metal_0516"/>
<dbReference type="GO" id="GO:0005262">
    <property type="term" value="F:calcium channel activity"/>
    <property type="evidence" value="ECO:0007669"/>
    <property type="project" value="TreeGrafter"/>
</dbReference>
<keyword evidence="4 5" id="KW-0472">Membrane</keyword>
<feature type="transmembrane region" description="Helical" evidence="5">
    <location>
        <begin position="12"/>
        <end position="34"/>
    </location>
</feature>
<dbReference type="Gene3D" id="1.20.1420.30">
    <property type="entry name" value="NCX, central ion-binding region"/>
    <property type="match status" value="1"/>
</dbReference>
<dbReference type="Pfam" id="PF01699">
    <property type="entry name" value="Na_Ca_ex"/>
    <property type="match status" value="2"/>
</dbReference>
<feature type="transmembrane region" description="Helical" evidence="5">
    <location>
        <begin position="81"/>
        <end position="100"/>
    </location>
</feature>
<gene>
    <name evidence="7" type="ORF">Metal_0516</name>
</gene>
<dbReference type="EMBL" id="CM001475">
    <property type="protein sequence ID" value="EIC28367.1"/>
    <property type="molecule type" value="Genomic_DNA"/>
</dbReference>
<evidence type="ECO:0000256" key="5">
    <source>
        <dbReference type="SAM" id="Phobius"/>
    </source>
</evidence>
<dbReference type="GO" id="GO:0005886">
    <property type="term" value="C:plasma membrane"/>
    <property type="evidence" value="ECO:0007669"/>
    <property type="project" value="TreeGrafter"/>
</dbReference>
<evidence type="ECO:0000313" key="7">
    <source>
        <dbReference type="EMBL" id="EIC28367.1"/>
    </source>
</evidence>
<feature type="transmembrane region" description="Helical" evidence="5">
    <location>
        <begin position="232"/>
        <end position="249"/>
    </location>
</feature>
<dbReference type="GO" id="GO:0006874">
    <property type="term" value="P:intracellular calcium ion homeostasis"/>
    <property type="evidence" value="ECO:0007669"/>
    <property type="project" value="TreeGrafter"/>
</dbReference>
<feature type="transmembrane region" description="Helical" evidence="5">
    <location>
        <begin position="46"/>
        <end position="69"/>
    </location>
</feature>
<reference evidence="7 8" key="1">
    <citation type="journal article" date="2013" name="Genome Announc.">
        <title>Genome Sequence of the Obligate Gammaproteobacterial Methanotroph Methylomicrobium album Strain BG8.</title>
        <authorList>
            <person name="Kits K.D."/>
            <person name="Kalyuzhnaya M.G."/>
            <person name="Klotz M.G."/>
            <person name="Jetten M.S."/>
            <person name="Op den Camp H.J."/>
            <person name="Vuilleumier S."/>
            <person name="Bringel F."/>
            <person name="Dispirito A.A."/>
            <person name="Murrell J.C."/>
            <person name="Bruce D."/>
            <person name="Cheng J.F."/>
            <person name="Copeland A."/>
            <person name="Goodwin L."/>
            <person name="Hauser L."/>
            <person name="Lajus A."/>
            <person name="Land M.L."/>
            <person name="Lapidus A."/>
            <person name="Lucas S."/>
            <person name="Medigue C."/>
            <person name="Pitluck S."/>
            <person name="Woyke T."/>
            <person name="Zeytun A."/>
            <person name="Stein L.Y."/>
        </authorList>
    </citation>
    <scope>NUCLEOTIDE SEQUENCE [LARGE SCALE GENOMIC DNA]</scope>
    <source>
        <strain evidence="7 8">BG8</strain>
    </source>
</reference>
<dbReference type="InterPro" id="IPR004481">
    <property type="entry name" value="K/Na/Ca-exchanger"/>
</dbReference>
<dbReference type="InterPro" id="IPR004837">
    <property type="entry name" value="NaCa_Exmemb"/>
</dbReference>
<evidence type="ECO:0000256" key="3">
    <source>
        <dbReference type="ARBA" id="ARBA00022989"/>
    </source>
</evidence>
<dbReference type="AlphaFoldDB" id="H8GND8"/>
<accession>H8GND8</accession>
<comment type="subcellular location">
    <subcellularLocation>
        <location evidence="1">Membrane</location>
        <topology evidence="1">Multi-pass membrane protein</topology>
    </subcellularLocation>
</comment>
<dbReference type="PANTHER" id="PTHR10846">
    <property type="entry name" value="SODIUM/POTASSIUM/CALCIUM EXCHANGER"/>
    <property type="match status" value="1"/>
</dbReference>
<dbReference type="RefSeq" id="WP_005369339.1">
    <property type="nucleotide sequence ID" value="NZ_CM001475.1"/>
</dbReference>
<feature type="transmembrane region" description="Helical" evidence="5">
    <location>
        <begin position="261"/>
        <end position="282"/>
    </location>
</feature>
<feature type="domain" description="Sodium/calcium exchanger membrane region" evidence="6">
    <location>
        <begin position="207"/>
        <end position="317"/>
    </location>
</feature>
<keyword evidence="2 5" id="KW-0812">Transmembrane</keyword>
<feature type="transmembrane region" description="Helical" evidence="5">
    <location>
        <begin position="112"/>
        <end position="132"/>
    </location>
</feature>
<dbReference type="Proteomes" id="UP000005090">
    <property type="component" value="Chromosome"/>
</dbReference>
<keyword evidence="8" id="KW-1185">Reference proteome</keyword>
<keyword evidence="3 5" id="KW-1133">Transmembrane helix</keyword>
<protein>
    <submittedName>
        <fullName evidence="7">Ca2+/Na+ antiporter</fullName>
    </submittedName>
</protein>
<feature type="transmembrane region" description="Helical" evidence="5">
    <location>
        <begin position="332"/>
        <end position="351"/>
    </location>
</feature>
<feature type="transmembrane region" description="Helical" evidence="5">
    <location>
        <begin position="302"/>
        <end position="320"/>
    </location>
</feature>
<dbReference type="GO" id="GO:0008273">
    <property type="term" value="F:calcium, potassium:sodium antiporter activity"/>
    <property type="evidence" value="ECO:0007669"/>
    <property type="project" value="TreeGrafter"/>
</dbReference>
<evidence type="ECO:0000313" key="8">
    <source>
        <dbReference type="Proteomes" id="UP000005090"/>
    </source>
</evidence>
<evidence type="ECO:0000259" key="6">
    <source>
        <dbReference type="Pfam" id="PF01699"/>
    </source>
</evidence>
<organism evidence="7 8">
    <name type="scientific">Methylomicrobium album BG8</name>
    <dbReference type="NCBI Taxonomy" id="686340"/>
    <lineage>
        <taxon>Bacteria</taxon>
        <taxon>Pseudomonadati</taxon>
        <taxon>Pseudomonadota</taxon>
        <taxon>Gammaproteobacteria</taxon>
        <taxon>Methylococcales</taxon>
        <taxon>Methylococcaceae</taxon>
        <taxon>Methylomicrobium</taxon>
    </lineage>
</organism>
<dbReference type="PANTHER" id="PTHR10846:SF8">
    <property type="entry name" value="INNER MEMBRANE PROTEIN YRBG"/>
    <property type="match status" value="1"/>
</dbReference>
<dbReference type="InterPro" id="IPR044880">
    <property type="entry name" value="NCX_ion-bd_dom_sf"/>
</dbReference>
<evidence type="ECO:0000256" key="2">
    <source>
        <dbReference type="ARBA" id="ARBA00022692"/>
    </source>
</evidence>
<dbReference type="HOGENOM" id="CLU_007948_2_0_6"/>
<evidence type="ECO:0000256" key="4">
    <source>
        <dbReference type="ARBA" id="ARBA00023136"/>
    </source>
</evidence>
<sequence length="357" mass="37164">MPNFDEYSLAVNLAVFAAAACAVGIAGTRIAAYADELAERLQLSRALLGLFLLAGVTSLSDIATSLSAAFNNNATLAVNNMLGGIAFQVALLAIADIFTGERALTSVIPNPVVMLQGALVICLLAFVTMAVIVGDVPLFGAGIWSWGLLGASLFSFVKISEAEGRYPWIVNNPEDEALGKEDRSGRDESEFPLRRDPLARLIAKTAAGALVILCAGYVLATVGDVIARQSGLGSSFVGMTLMSFATALPEASTVFASMYRGLYTMAISDILGSNIINVMLLFGIDALTPGDPVLSRVGEFSAVGALLGLAVTGLFLMGLAERADRTFLRMGRDSAAVLAVYGGGMILLYSMRGADGG</sequence>
<dbReference type="eggNOG" id="COG0530">
    <property type="taxonomic scope" value="Bacteria"/>
</dbReference>
<feature type="transmembrane region" description="Helical" evidence="5">
    <location>
        <begin position="201"/>
        <end position="220"/>
    </location>
</feature>
<feature type="domain" description="Sodium/calcium exchanger membrane region" evidence="6">
    <location>
        <begin position="13"/>
        <end position="131"/>
    </location>
</feature>
<name>H8GND8_METAL</name>